<dbReference type="SUPFAM" id="SSF47986">
    <property type="entry name" value="DEATH domain"/>
    <property type="match status" value="1"/>
</dbReference>
<dbReference type="PANTHER" id="PTHR15077:SF9">
    <property type="entry name" value="C-TERMINAL OF ROC (COR) DOMAIN-CONTAINING PROTEIN"/>
    <property type="match status" value="1"/>
</dbReference>
<dbReference type="PROSITE" id="PS50017">
    <property type="entry name" value="DEATH_DOMAIN"/>
    <property type="match status" value="1"/>
</dbReference>
<proteinExistence type="predicted"/>
<feature type="domain" description="Death" evidence="2">
    <location>
        <begin position="89"/>
        <end position="166"/>
    </location>
</feature>
<dbReference type="PANTHER" id="PTHR15077">
    <property type="entry name" value="FAS-ASSOCIATING DEATH DOMAIN-CONTAINING PROTEIN FADD"/>
    <property type="match status" value="1"/>
</dbReference>
<dbReference type="InterPro" id="IPR011029">
    <property type="entry name" value="DEATH-like_dom_sf"/>
</dbReference>
<dbReference type="OrthoDB" id="10473504at2759"/>
<dbReference type="InterPro" id="IPR016729">
    <property type="entry name" value="FADD"/>
</dbReference>
<dbReference type="AlphaFoldDB" id="A0A8J9VDP3"/>
<accession>A0A8J9VDP3</accession>
<dbReference type="SMART" id="SM00005">
    <property type="entry name" value="DEATH"/>
    <property type="match status" value="1"/>
</dbReference>
<feature type="compositionally biased region" description="Polar residues" evidence="1">
    <location>
        <begin position="170"/>
        <end position="182"/>
    </location>
</feature>
<dbReference type="InterPro" id="IPR000488">
    <property type="entry name" value="Death_dom"/>
</dbReference>
<name>A0A8J9VDP3_BRALA</name>
<evidence type="ECO:0000259" key="2">
    <source>
        <dbReference type="PROSITE" id="PS50017"/>
    </source>
</evidence>
<gene>
    <name evidence="3" type="primary">FADD</name>
    <name evidence="3" type="ORF">BLAG_LOCUS2949</name>
</gene>
<dbReference type="GO" id="GO:0007165">
    <property type="term" value="P:signal transduction"/>
    <property type="evidence" value="ECO:0007669"/>
    <property type="project" value="InterPro"/>
</dbReference>
<evidence type="ECO:0000313" key="4">
    <source>
        <dbReference type="Proteomes" id="UP000838412"/>
    </source>
</evidence>
<dbReference type="Proteomes" id="UP000838412">
    <property type="component" value="Chromosome 10"/>
</dbReference>
<evidence type="ECO:0000313" key="3">
    <source>
        <dbReference type="EMBL" id="CAH1238267.1"/>
    </source>
</evidence>
<sequence>MGRHNRRKRDPGKCCRNLGAIRSGKGLRRKHSSAAKIRHRCRLGTGKGQQGSRSARFTGAGVAITQKNRPLHTERRRRLEDVCRVCPYVASNVAHKWRDLARELGLTEPDISAIDANQRGNAKESCIEALETWRLRSGRDATVSELKKALVAAGLKLVADDIDDHLDTVPGNQSPPGSQMFTEQGGRHHHEQRLTLTVHIQEGSVHVEKQGWNLQSEMHPKPTAFTILSAEMLAAADVVSERAAPVIFQSMPCQGTFGNRKRDRVCHGMVTQLEKLAWQGHWQKLERFASSASRRFEDQPDVVIRVMFECHLFDSQKVLACNFRYDLEGGYTCLKQAEELLFKTDDAHHHQARMLEVKAVLLKKQKKYHEAKTAIDLAQQVTHYNFI</sequence>
<dbReference type="CDD" id="cd01670">
    <property type="entry name" value="Death"/>
    <property type="match status" value="1"/>
</dbReference>
<evidence type="ECO:0000256" key="1">
    <source>
        <dbReference type="SAM" id="MobiDB-lite"/>
    </source>
</evidence>
<organism evidence="3 4">
    <name type="scientific">Branchiostoma lanceolatum</name>
    <name type="common">Common lancelet</name>
    <name type="synonym">Amphioxus lanceolatum</name>
    <dbReference type="NCBI Taxonomy" id="7740"/>
    <lineage>
        <taxon>Eukaryota</taxon>
        <taxon>Metazoa</taxon>
        <taxon>Chordata</taxon>
        <taxon>Cephalochordata</taxon>
        <taxon>Leptocardii</taxon>
        <taxon>Amphioxiformes</taxon>
        <taxon>Branchiostomatidae</taxon>
        <taxon>Branchiostoma</taxon>
    </lineage>
</organism>
<keyword evidence="4" id="KW-1185">Reference proteome</keyword>
<dbReference type="EMBL" id="OV696695">
    <property type="protein sequence ID" value="CAH1238267.1"/>
    <property type="molecule type" value="Genomic_DNA"/>
</dbReference>
<feature type="region of interest" description="Disordered" evidence="1">
    <location>
        <begin position="168"/>
        <end position="188"/>
    </location>
</feature>
<protein>
    <submittedName>
        <fullName evidence="3">FADD protein</fullName>
    </submittedName>
</protein>
<dbReference type="Pfam" id="PF00531">
    <property type="entry name" value="Death"/>
    <property type="match status" value="1"/>
</dbReference>
<reference evidence="3" key="1">
    <citation type="submission" date="2022-01" db="EMBL/GenBank/DDBJ databases">
        <authorList>
            <person name="Braso-Vives M."/>
        </authorList>
    </citation>
    <scope>NUCLEOTIDE SEQUENCE</scope>
</reference>
<dbReference type="Gene3D" id="1.10.533.10">
    <property type="entry name" value="Death Domain, Fas"/>
    <property type="match status" value="1"/>
</dbReference>